<sequence>MEFEEAKGGSLLEEAISKIRTNERLIICGDIEAQELLEENIECSEETTDSILENALEISSSNWFLSRKEEYKEDFGMDEAEVIGVWPQNISHQSFVLDKNISTNELLEKVAVAKIVVNESWAIPAIFKYGGWNECPDPEVHCSIWKYWQSKYDAHIIGISNDTIEAKVFNPPATKEQAMELAWEQYLYCSDIVDQGVESISNLAASLLNHDKWFFWWD</sequence>
<dbReference type="AlphaFoldDB" id="A0A3B0YL04"/>
<dbReference type="EMBL" id="UOFJ01000391">
    <property type="protein sequence ID" value="VAW69046.1"/>
    <property type="molecule type" value="Genomic_DNA"/>
</dbReference>
<organism evidence="2">
    <name type="scientific">hydrothermal vent metagenome</name>
    <dbReference type="NCBI Taxonomy" id="652676"/>
    <lineage>
        <taxon>unclassified sequences</taxon>
        <taxon>metagenomes</taxon>
        <taxon>ecological metagenomes</taxon>
    </lineage>
</organism>
<dbReference type="Pfam" id="PF14062">
    <property type="entry name" value="DUF4253"/>
    <property type="match status" value="1"/>
</dbReference>
<evidence type="ECO:0000313" key="2">
    <source>
        <dbReference type="EMBL" id="VAW69046.1"/>
    </source>
</evidence>
<protein>
    <recommendedName>
        <fullName evidence="1">DUF4253 domain-containing protein</fullName>
    </recommendedName>
</protein>
<feature type="domain" description="DUF4253" evidence="1">
    <location>
        <begin position="112"/>
        <end position="218"/>
    </location>
</feature>
<name>A0A3B0YL04_9ZZZZ</name>
<reference evidence="2" key="1">
    <citation type="submission" date="2018-06" db="EMBL/GenBank/DDBJ databases">
        <authorList>
            <person name="Zhirakovskaya E."/>
        </authorList>
    </citation>
    <scope>NUCLEOTIDE SEQUENCE</scope>
</reference>
<gene>
    <name evidence="2" type="ORF">MNBD_GAMMA10-273</name>
</gene>
<accession>A0A3B0YL04</accession>
<dbReference type="InterPro" id="IPR025349">
    <property type="entry name" value="DUF4253"/>
</dbReference>
<evidence type="ECO:0000259" key="1">
    <source>
        <dbReference type="Pfam" id="PF14062"/>
    </source>
</evidence>
<proteinExistence type="predicted"/>